<keyword evidence="1" id="KW-1133">Transmembrane helix</keyword>
<reference evidence="2 3" key="1">
    <citation type="submission" date="2020-10" db="EMBL/GenBank/DDBJ databases">
        <title>Ca. Dormibacterota MAGs.</title>
        <authorList>
            <person name="Montgomery K."/>
        </authorList>
    </citation>
    <scope>NUCLEOTIDE SEQUENCE [LARGE SCALE GENOMIC DNA]</scope>
    <source>
        <strain evidence="2">SC8812_S17_18</strain>
    </source>
</reference>
<dbReference type="Proteomes" id="UP000606991">
    <property type="component" value="Unassembled WGS sequence"/>
</dbReference>
<evidence type="ECO:0008006" key="4">
    <source>
        <dbReference type="Google" id="ProtNLM"/>
    </source>
</evidence>
<keyword evidence="1" id="KW-0812">Transmembrane</keyword>
<name>A0A934JQY4_9BACT</name>
<gene>
    <name evidence="2" type="ORF">JF886_00965</name>
</gene>
<feature type="transmembrane region" description="Helical" evidence="1">
    <location>
        <begin position="123"/>
        <end position="141"/>
    </location>
</feature>
<dbReference type="AlphaFoldDB" id="A0A934JQY4"/>
<comment type="caution">
    <text evidence="2">The sequence shown here is derived from an EMBL/GenBank/DDBJ whole genome shotgun (WGS) entry which is preliminary data.</text>
</comment>
<sequence>MPTTLDRPTSSPVTLDRPTTTVLPAAIALNGTSVKPVQKPSHDSGSVLSERTRLIARIGLLGVRLAIGFEFLWAFFDKTFGLGYSTPTAHAWINGGSPTKGFLSGVASGPLQGVYNAIAGAPVVDWLFMLGFLGVGVALILGVALRPAAIAGATMLLLMYVAAWPFATVSGGQPTGSTNPIIDEHIVNTMALLAVAAFAAWSIGPISRRWSALSAVRSHSWLR</sequence>
<dbReference type="RefSeq" id="WP_337308694.1">
    <property type="nucleotide sequence ID" value="NZ_JAEKNS010000015.1"/>
</dbReference>
<organism evidence="2 3">
    <name type="scientific">Candidatus Aeolococcus gillhamiae</name>
    <dbReference type="NCBI Taxonomy" id="3127015"/>
    <lineage>
        <taxon>Bacteria</taxon>
        <taxon>Bacillati</taxon>
        <taxon>Candidatus Dormiibacterota</taxon>
        <taxon>Candidatus Dormibacteria</taxon>
        <taxon>Candidatus Aeolococcales</taxon>
        <taxon>Candidatus Aeolococcaceae</taxon>
        <taxon>Candidatus Aeolococcus</taxon>
    </lineage>
</organism>
<dbReference type="EMBL" id="JAEKNS010000015">
    <property type="protein sequence ID" value="MBJ7593427.1"/>
    <property type="molecule type" value="Genomic_DNA"/>
</dbReference>
<evidence type="ECO:0000313" key="2">
    <source>
        <dbReference type="EMBL" id="MBJ7593427.1"/>
    </source>
</evidence>
<keyword evidence="1" id="KW-0472">Membrane</keyword>
<evidence type="ECO:0000313" key="3">
    <source>
        <dbReference type="Proteomes" id="UP000606991"/>
    </source>
</evidence>
<evidence type="ECO:0000256" key="1">
    <source>
        <dbReference type="SAM" id="Phobius"/>
    </source>
</evidence>
<feature type="transmembrane region" description="Helical" evidence="1">
    <location>
        <begin position="186"/>
        <end position="204"/>
    </location>
</feature>
<protein>
    <recommendedName>
        <fullName evidence="4">DoxX family protein</fullName>
    </recommendedName>
</protein>
<feature type="transmembrane region" description="Helical" evidence="1">
    <location>
        <begin position="148"/>
        <end position="166"/>
    </location>
</feature>
<accession>A0A934JQY4</accession>
<feature type="transmembrane region" description="Helical" evidence="1">
    <location>
        <begin position="54"/>
        <end position="76"/>
    </location>
</feature>
<proteinExistence type="predicted"/>